<proteinExistence type="inferred from homology"/>
<dbReference type="GO" id="GO:0071014">
    <property type="term" value="C:post-mRNA release spliceosomal complex"/>
    <property type="evidence" value="ECO:0007669"/>
    <property type="project" value="TreeGrafter"/>
</dbReference>
<accession>A0A4D6N6I5</accession>
<feature type="compositionally biased region" description="Basic and acidic residues" evidence="2">
    <location>
        <begin position="41"/>
        <end position="52"/>
    </location>
</feature>
<dbReference type="PANTHER" id="PTHR12072">
    <property type="entry name" value="CWF19, CELL CYCLE CONTROL PROTEIN"/>
    <property type="match status" value="1"/>
</dbReference>
<feature type="domain" description="Cwf19-like C-terminal" evidence="4">
    <location>
        <begin position="477"/>
        <end position="600"/>
    </location>
</feature>
<dbReference type="InterPro" id="IPR040194">
    <property type="entry name" value="Cwf19-like"/>
</dbReference>
<sequence>MFSGVKFIPRDQVDDEDLDSASKERIKSDKSRRKNKKKGRSSKDSSDDDLVKIKKGSRKKKWYSSDEDSSPYSSESESDKDEKRKSKSKNKRDDFPNEMEIARKEMGLDWMLRAQSKKPAVAETEENVSEVPVEEPKKVNPKEMNPYLKDSGSGYPEEKDGAKVGADQLLSSSLVGDGGASWRLKALKRSQEQAAREGRNFNEVVQERWGSLGELTASVASNAAAPARAHLRAIKNRQKGITEENSPDSDKHGRRAPKRDYLKDVSVRHHEMRKPKVQDSLSWGKRKSHQHMVDEGAGVISAAVSSINKFSNDGSFMQNFGSKMSDNSDGSVLESVELEDVPLEANTPVERSAEVKSEMSANQLAAKAMQLRLKGKHEEAEKLMQEVKVMNTKQENQDHSIRSRTDGSSSRNAMQKIPAAGQKKGEDDADMHLAHKIMQNKKFSISTQADDEYDFEDGPSRKSRKKQVGDDSKIHKKTNRFLTQQERCLFCLENPNRPMHLVVSIANFTYLMLPQWQPVVHGHCCILPIQHESATRTVDDNVWTEIRNFKKCLIMMFAKQEKEVVFLETVMGLAQQRRHCMVECIPLPQDIAKEAPLYFKKAIDEAEDEWSQHNAKKLIDTSVKGLRNSIPKHFPYFHVEFGLNKGFVHVIDDEKQFNSSLGLNVVRGMLQLAEEDMYRRRRYEAVEVQKQAVANFSKEWNHFDWTKQLHETS</sequence>
<gene>
    <name evidence="5" type="ORF">DEO72_LG9g3551</name>
</gene>
<dbReference type="Pfam" id="PF04676">
    <property type="entry name" value="CwfJ_C_2"/>
    <property type="match status" value="1"/>
</dbReference>
<feature type="compositionally biased region" description="Basic residues" evidence="2">
    <location>
        <begin position="229"/>
        <end position="238"/>
    </location>
</feature>
<feature type="region of interest" description="Disordered" evidence="2">
    <location>
        <begin position="116"/>
        <end position="161"/>
    </location>
</feature>
<dbReference type="Gramene" id="Vigun07g259700.1.v1.2">
    <property type="protein sequence ID" value="Vigun07g259700.1.v1.2"/>
    <property type="gene ID" value="Vigun07g259700.v1.2"/>
</dbReference>
<evidence type="ECO:0000259" key="3">
    <source>
        <dbReference type="Pfam" id="PF04676"/>
    </source>
</evidence>
<evidence type="ECO:0000256" key="1">
    <source>
        <dbReference type="ARBA" id="ARBA00006795"/>
    </source>
</evidence>
<evidence type="ECO:0008006" key="7">
    <source>
        <dbReference type="Google" id="ProtNLM"/>
    </source>
</evidence>
<feature type="compositionally biased region" description="Basic residues" evidence="2">
    <location>
        <begin position="30"/>
        <end position="40"/>
    </location>
</feature>
<comment type="similarity">
    <text evidence="1">Belongs to the CWF19 family.</text>
</comment>
<feature type="compositionally biased region" description="Basic residues" evidence="2">
    <location>
        <begin position="53"/>
        <end position="62"/>
    </location>
</feature>
<dbReference type="OrthoDB" id="2113965at2759"/>
<feature type="region of interest" description="Disordered" evidence="2">
    <location>
        <begin position="229"/>
        <end position="262"/>
    </location>
</feature>
<dbReference type="SUPFAM" id="SSF54197">
    <property type="entry name" value="HIT-like"/>
    <property type="match status" value="1"/>
</dbReference>
<dbReference type="Pfam" id="PF04677">
    <property type="entry name" value="CwfJ_C_1"/>
    <property type="match status" value="1"/>
</dbReference>
<protein>
    <recommendedName>
        <fullName evidence="7">CWF19-like protein 2</fullName>
    </recommendedName>
</protein>
<dbReference type="InterPro" id="IPR036265">
    <property type="entry name" value="HIT-like_sf"/>
</dbReference>
<feature type="compositionally biased region" description="Basic and acidic residues" evidence="2">
    <location>
        <begin position="395"/>
        <end position="405"/>
    </location>
</feature>
<feature type="compositionally biased region" description="Basic and acidic residues" evidence="2">
    <location>
        <begin position="20"/>
        <end position="29"/>
    </location>
</feature>
<organism evidence="5 6">
    <name type="scientific">Vigna unguiculata</name>
    <name type="common">Cowpea</name>
    <dbReference type="NCBI Taxonomy" id="3917"/>
    <lineage>
        <taxon>Eukaryota</taxon>
        <taxon>Viridiplantae</taxon>
        <taxon>Streptophyta</taxon>
        <taxon>Embryophyta</taxon>
        <taxon>Tracheophyta</taxon>
        <taxon>Spermatophyta</taxon>
        <taxon>Magnoliopsida</taxon>
        <taxon>eudicotyledons</taxon>
        <taxon>Gunneridae</taxon>
        <taxon>Pentapetalae</taxon>
        <taxon>rosids</taxon>
        <taxon>fabids</taxon>
        <taxon>Fabales</taxon>
        <taxon>Fabaceae</taxon>
        <taxon>Papilionoideae</taxon>
        <taxon>50 kb inversion clade</taxon>
        <taxon>NPAAA clade</taxon>
        <taxon>indigoferoid/millettioid clade</taxon>
        <taxon>Phaseoleae</taxon>
        <taxon>Vigna</taxon>
    </lineage>
</organism>
<evidence type="ECO:0000256" key="2">
    <source>
        <dbReference type="SAM" id="MobiDB-lite"/>
    </source>
</evidence>
<feature type="region of interest" description="Disordered" evidence="2">
    <location>
        <begin position="390"/>
        <end position="427"/>
    </location>
</feature>
<feature type="region of interest" description="Disordered" evidence="2">
    <location>
        <begin position="1"/>
        <end position="102"/>
    </location>
</feature>
<keyword evidence="6" id="KW-1185">Reference proteome</keyword>
<feature type="compositionally biased region" description="Basic and acidic residues" evidence="2">
    <location>
        <begin position="91"/>
        <end position="102"/>
    </location>
</feature>
<evidence type="ECO:0000259" key="4">
    <source>
        <dbReference type="Pfam" id="PF04677"/>
    </source>
</evidence>
<evidence type="ECO:0000313" key="6">
    <source>
        <dbReference type="Proteomes" id="UP000501690"/>
    </source>
</evidence>
<feature type="domain" description="Cwf19-like protein C-terminal" evidence="3">
    <location>
        <begin position="609"/>
        <end position="706"/>
    </location>
</feature>
<dbReference type="AlphaFoldDB" id="A0A4D6N6I5"/>
<name>A0A4D6N6I5_VIGUN</name>
<feature type="region of interest" description="Disordered" evidence="2">
    <location>
        <begin position="450"/>
        <end position="473"/>
    </location>
</feature>
<dbReference type="PANTHER" id="PTHR12072:SF5">
    <property type="entry name" value="CWF19-LIKE PROTEIN 2"/>
    <property type="match status" value="1"/>
</dbReference>
<evidence type="ECO:0000313" key="5">
    <source>
        <dbReference type="EMBL" id="QCE08522.1"/>
    </source>
</evidence>
<dbReference type="Proteomes" id="UP000501690">
    <property type="component" value="Linkage Group LG9"/>
</dbReference>
<dbReference type="InterPro" id="IPR006768">
    <property type="entry name" value="Cwf19-like_C_dom-1"/>
</dbReference>
<dbReference type="InterPro" id="IPR006767">
    <property type="entry name" value="Cwf19-like_C_dom-2"/>
</dbReference>
<dbReference type="GO" id="GO:0000398">
    <property type="term" value="P:mRNA splicing, via spliceosome"/>
    <property type="evidence" value="ECO:0007669"/>
    <property type="project" value="TreeGrafter"/>
</dbReference>
<reference evidence="5 6" key="1">
    <citation type="submission" date="2019-04" db="EMBL/GenBank/DDBJ databases">
        <title>An improved genome assembly and genetic linkage map for asparagus bean, Vigna unguiculata ssp. sesquipedialis.</title>
        <authorList>
            <person name="Xia Q."/>
            <person name="Zhang R."/>
            <person name="Dong Y."/>
        </authorList>
    </citation>
    <scope>NUCLEOTIDE SEQUENCE [LARGE SCALE GENOMIC DNA]</scope>
    <source>
        <tissue evidence="5">Leaf</tissue>
    </source>
</reference>
<dbReference type="EMBL" id="CP039353">
    <property type="protein sequence ID" value="QCE08522.1"/>
    <property type="molecule type" value="Genomic_DNA"/>
</dbReference>